<evidence type="ECO:0000256" key="8">
    <source>
        <dbReference type="ARBA" id="ARBA00022989"/>
    </source>
</evidence>
<keyword evidence="7" id="KW-0677">Repeat</keyword>
<keyword evidence="9 12" id="KW-0472">Membrane</keyword>
<dbReference type="PANTHER" id="PTHR48061:SF46">
    <property type="entry name" value="LEUCINE-RICH REPEAT-CONTAINING N-TERMINAL PLANT-TYPE DOMAIN-CONTAINING PROTEIN"/>
    <property type="match status" value="1"/>
</dbReference>
<evidence type="ECO:0000256" key="4">
    <source>
        <dbReference type="ARBA" id="ARBA00022614"/>
    </source>
</evidence>
<dbReference type="FunFam" id="3.80.10.10:FF:000111">
    <property type="entry name" value="LRR receptor-like serine/threonine-protein kinase ERECTA"/>
    <property type="match status" value="1"/>
</dbReference>
<feature type="chain" id="PRO_5035159959" description="Leucine-rich repeat-containing N-terminal plant-type domain-containing protein" evidence="13">
    <location>
        <begin position="26"/>
        <end position="1003"/>
    </location>
</feature>
<evidence type="ECO:0000256" key="11">
    <source>
        <dbReference type="ARBA" id="ARBA00023180"/>
    </source>
</evidence>
<keyword evidence="3" id="KW-1003">Cell membrane</keyword>
<keyword evidence="5 12" id="KW-0812">Transmembrane</keyword>
<evidence type="ECO:0000256" key="1">
    <source>
        <dbReference type="ARBA" id="ARBA00004251"/>
    </source>
</evidence>
<keyword evidence="4" id="KW-0433">Leucine-rich repeat</keyword>
<evidence type="ECO:0000256" key="2">
    <source>
        <dbReference type="ARBA" id="ARBA00009592"/>
    </source>
</evidence>
<name>A0A8J6DBI7_9ROSI</name>
<dbReference type="Pfam" id="PF08263">
    <property type="entry name" value="LRRNT_2"/>
    <property type="match status" value="1"/>
</dbReference>
<feature type="domain" description="Leucine-rich repeat-containing N-terminal plant-type" evidence="14">
    <location>
        <begin position="42"/>
        <end position="88"/>
    </location>
</feature>
<evidence type="ECO:0000313" key="16">
    <source>
        <dbReference type="Proteomes" id="UP000701853"/>
    </source>
</evidence>
<dbReference type="InterPro" id="IPR001611">
    <property type="entry name" value="Leu-rich_rpt"/>
</dbReference>
<gene>
    <name evidence="15" type="ORF">CXB51_000356</name>
</gene>
<keyword evidence="6 13" id="KW-0732">Signal</keyword>
<dbReference type="Gene3D" id="3.80.10.10">
    <property type="entry name" value="Ribonuclease Inhibitor"/>
    <property type="match status" value="8"/>
</dbReference>
<proteinExistence type="inferred from homology"/>
<dbReference type="GO" id="GO:0005886">
    <property type="term" value="C:plasma membrane"/>
    <property type="evidence" value="ECO:0007669"/>
    <property type="project" value="UniProtKB-SubCell"/>
</dbReference>
<dbReference type="SMART" id="SM00369">
    <property type="entry name" value="LRR_TYP"/>
    <property type="match status" value="13"/>
</dbReference>
<dbReference type="InterPro" id="IPR013210">
    <property type="entry name" value="LRR_N_plant-typ"/>
</dbReference>
<dbReference type="PANTHER" id="PTHR48061">
    <property type="entry name" value="LEUCINE-RICH REPEAT RECEPTOR PROTEIN KINASE EMS1-LIKE-RELATED"/>
    <property type="match status" value="1"/>
</dbReference>
<evidence type="ECO:0000256" key="5">
    <source>
        <dbReference type="ARBA" id="ARBA00022692"/>
    </source>
</evidence>
<dbReference type="PROSITE" id="PS51450">
    <property type="entry name" value="LRR"/>
    <property type="match status" value="2"/>
</dbReference>
<dbReference type="FunFam" id="3.80.10.10:FF:000383">
    <property type="entry name" value="Leucine-rich repeat receptor protein kinase EMS1"/>
    <property type="match status" value="1"/>
</dbReference>
<evidence type="ECO:0000259" key="14">
    <source>
        <dbReference type="Pfam" id="PF08263"/>
    </source>
</evidence>
<keyword evidence="10" id="KW-0675">Receptor</keyword>
<comment type="similarity">
    <text evidence="2">Belongs to the RLP family.</text>
</comment>
<dbReference type="OrthoDB" id="676979at2759"/>
<feature type="signal peptide" evidence="13">
    <location>
        <begin position="1"/>
        <end position="25"/>
    </location>
</feature>
<dbReference type="Pfam" id="PF13855">
    <property type="entry name" value="LRR_8"/>
    <property type="match status" value="3"/>
</dbReference>
<dbReference type="InterPro" id="IPR046956">
    <property type="entry name" value="RLP23-like"/>
</dbReference>
<dbReference type="Proteomes" id="UP000701853">
    <property type="component" value="Chromosome 1"/>
</dbReference>
<keyword evidence="11" id="KW-0325">Glycoprotein</keyword>
<feature type="transmembrane region" description="Helical" evidence="12">
    <location>
        <begin position="947"/>
        <end position="971"/>
    </location>
</feature>
<dbReference type="SMART" id="SM00365">
    <property type="entry name" value="LRR_SD22"/>
    <property type="match status" value="6"/>
</dbReference>
<evidence type="ECO:0000256" key="9">
    <source>
        <dbReference type="ARBA" id="ARBA00023136"/>
    </source>
</evidence>
<evidence type="ECO:0000256" key="3">
    <source>
        <dbReference type="ARBA" id="ARBA00022475"/>
    </source>
</evidence>
<dbReference type="InterPro" id="IPR003591">
    <property type="entry name" value="Leu-rich_rpt_typical-subtyp"/>
</dbReference>
<keyword evidence="8 12" id="KW-1133">Transmembrane helix</keyword>
<dbReference type="AlphaFoldDB" id="A0A8J6DBI7"/>
<keyword evidence="16" id="KW-1185">Reference proteome</keyword>
<dbReference type="SUPFAM" id="SSF52047">
    <property type="entry name" value="RNI-like"/>
    <property type="match status" value="1"/>
</dbReference>
<sequence length="1003" mass="111696">MGKFIWLCQIRSLLFVLFFLSVVDCSLSLSSSSRNPTPSGLPEDTSALLQFKNTMSVDNSAISSYCYPKTNSWNESTNCCSWEGVTCDKATGQVISLDLSCSNLVGSLSPNTTLFRLRGLKRLDLSLNNFSASSIPSGFNQLVSLTHLNLSGSLLSGSVPSDISLPSKLISLDLSGNDQLKFDSHGFDMLTRNLSKLENLLLGWVNMSDVVPTSFMNLCSSLKRLSLEFCDLQGDIPSEIFQLGYLEYVDLRWNSLTGYLPKSNWSSPLKFFDLSSNYFRGSIPSSLGNLTKITYLGFSYNKLEGQIPDVFGNLNKLTTFDFSDCNFSGQLPPSMFNLTQLTYLDLSANRLEGPLPTHVTGFQNLEGFSLTDNLLTGGVPSWLFTLPSLEYLDLSNNTLTGPINQIQRPNSIQRVYLADNDIHGEIPSSLFGLSRLTQLDLSSNNLSGVIRSDMLSKLESLETLDLSTNNFSGVINLDVPSKLKNLTEVNLSNNKLRQFPSFLRSAKSLRSLDLSNNKIQGSIFKWESEGWEQLIDLNLSNNSLTSLEQLPGKNILTLDLRSNLLQVQGPLPAPPPSLQKFLISDNKLTGEIPPSICNLTSLVILDLSKNYFGGIIPSCLGNFSRGISIINLQKNNLSGKIPDFCVELSSLTTLALNDNKLEGLLPQSFVNCTGLRFLNLANNTLYDLFPYRLSVLPVLQVLILRSNRFYGRLDYPMATSSFLSLQILDLSKNEFTVPFPKKFFQSFRRLKLVAASQTQQMSKCDRVGVSCFPSPRDRYDSPENYKKYVKVTMKRLEIELDLDKSLTNFTLIDFSNNRFSGRIPEALGELHALLVLNLSHNRLSDTLPPSLANMAALESLDLSSNNLGGRIPSELTKLTFLEVLNLSQNNFFGPIPVGHQFNTFDIDSYTGNLGLCGFPLSKKCVSEEEPKPPTPKLVEDEDSAIPFIWKLVMMGYGCGVVLGLSTGYIVFTTGRPWWLVRMVERDWQRNFTRWARGIGRKRN</sequence>
<evidence type="ECO:0000256" key="6">
    <source>
        <dbReference type="ARBA" id="ARBA00022729"/>
    </source>
</evidence>
<dbReference type="EMBL" id="JAHUZN010000001">
    <property type="protein sequence ID" value="KAG8502476.1"/>
    <property type="molecule type" value="Genomic_DNA"/>
</dbReference>
<accession>A0A8J6DBI7</accession>
<evidence type="ECO:0000313" key="15">
    <source>
        <dbReference type="EMBL" id="KAG8502476.1"/>
    </source>
</evidence>
<reference evidence="15 16" key="1">
    <citation type="journal article" date="2021" name="bioRxiv">
        <title>The Gossypium anomalum genome as a resource for cotton improvement and evolutionary analysis of hybrid incompatibility.</title>
        <authorList>
            <person name="Grover C.E."/>
            <person name="Yuan D."/>
            <person name="Arick M.A."/>
            <person name="Miller E.R."/>
            <person name="Hu G."/>
            <person name="Peterson D.G."/>
            <person name="Wendel J.F."/>
            <person name="Udall J.A."/>
        </authorList>
    </citation>
    <scope>NUCLEOTIDE SEQUENCE [LARGE SCALE GENOMIC DNA]</scope>
    <source>
        <strain evidence="15">JFW-Udall</strain>
        <tissue evidence="15">Leaf</tissue>
    </source>
</reference>
<dbReference type="Pfam" id="PF00560">
    <property type="entry name" value="LRR_1"/>
    <property type="match status" value="9"/>
</dbReference>
<dbReference type="InterPro" id="IPR032675">
    <property type="entry name" value="LRR_dom_sf"/>
</dbReference>
<organism evidence="15 16">
    <name type="scientific">Gossypium anomalum</name>
    <dbReference type="NCBI Taxonomy" id="47600"/>
    <lineage>
        <taxon>Eukaryota</taxon>
        <taxon>Viridiplantae</taxon>
        <taxon>Streptophyta</taxon>
        <taxon>Embryophyta</taxon>
        <taxon>Tracheophyta</taxon>
        <taxon>Spermatophyta</taxon>
        <taxon>Magnoliopsida</taxon>
        <taxon>eudicotyledons</taxon>
        <taxon>Gunneridae</taxon>
        <taxon>Pentapetalae</taxon>
        <taxon>rosids</taxon>
        <taxon>malvids</taxon>
        <taxon>Malvales</taxon>
        <taxon>Malvaceae</taxon>
        <taxon>Malvoideae</taxon>
        <taxon>Gossypium</taxon>
    </lineage>
</organism>
<dbReference type="PRINTS" id="PR00019">
    <property type="entry name" value="LEURICHRPT"/>
</dbReference>
<evidence type="ECO:0000256" key="10">
    <source>
        <dbReference type="ARBA" id="ARBA00023170"/>
    </source>
</evidence>
<evidence type="ECO:0000256" key="7">
    <source>
        <dbReference type="ARBA" id="ARBA00022737"/>
    </source>
</evidence>
<comment type="caution">
    <text evidence="15">The sequence shown here is derived from an EMBL/GenBank/DDBJ whole genome shotgun (WGS) entry which is preliminary data.</text>
</comment>
<dbReference type="FunFam" id="3.80.10.10:FF:000233">
    <property type="entry name" value="Leucine-rich repeat receptor-like protein kinase TDR"/>
    <property type="match status" value="1"/>
</dbReference>
<evidence type="ECO:0000256" key="12">
    <source>
        <dbReference type="SAM" id="Phobius"/>
    </source>
</evidence>
<comment type="subcellular location">
    <subcellularLocation>
        <location evidence="1">Cell membrane</location>
        <topology evidence="1">Single-pass type I membrane protein</topology>
    </subcellularLocation>
</comment>
<dbReference type="SUPFAM" id="SSF52058">
    <property type="entry name" value="L domain-like"/>
    <property type="match status" value="2"/>
</dbReference>
<protein>
    <recommendedName>
        <fullName evidence="14">Leucine-rich repeat-containing N-terminal plant-type domain-containing protein</fullName>
    </recommendedName>
</protein>
<dbReference type="GO" id="GO:0009791">
    <property type="term" value="P:post-embryonic development"/>
    <property type="evidence" value="ECO:0007669"/>
    <property type="project" value="UniProtKB-ARBA"/>
</dbReference>
<evidence type="ECO:0000256" key="13">
    <source>
        <dbReference type="SAM" id="SignalP"/>
    </source>
</evidence>